<dbReference type="GO" id="GO:0008360">
    <property type="term" value="P:regulation of cell shape"/>
    <property type="evidence" value="ECO:0007669"/>
    <property type="project" value="UniProtKB-KW"/>
</dbReference>
<dbReference type="PROSITE" id="PS00428">
    <property type="entry name" value="FTSW_RODA_SPOVE"/>
    <property type="match status" value="1"/>
</dbReference>
<dbReference type="PANTHER" id="PTHR30474">
    <property type="entry name" value="CELL CYCLE PROTEIN"/>
    <property type="match status" value="1"/>
</dbReference>
<reference evidence="18 19" key="1">
    <citation type="submission" date="2016-01" db="EMBL/GenBank/DDBJ databases">
        <title>Whole genome sequencing of Bhargavaea cecembensis T14.</title>
        <authorList>
            <person name="Hong K.W."/>
        </authorList>
    </citation>
    <scope>NUCLEOTIDE SEQUENCE [LARGE SCALE GENOMIC DNA]</scope>
    <source>
        <strain evidence="18 19">T14</strain>
    </source>
</reference>
<protein>
    <recommendedName>
        <fullName evidence="12">Probable peptidoglycan glycosyltransferase FtsW</fullName>
        <ecNumber evidence="14">2.4.99.28</ecNumber>
    </recommendedName>
    <alternativeName>
        <fullName evidence="13">Cell division protein FtsW</fullName>
    </alternativeName>
    <alternativeName>
        <fullName evidence="10">Cell wall polymerase</fullName>
    </alternativeName>
    <alternativeName>
        <fullName evidence="9">Peptidoglycan polymerase</fullName>
    </alternativeName>
</protein>
<keyword evidence="4 17" id="KW-0812">Transmembrane</keyword>
<accession>A0A161SS01</accession>
<keyword evidence="3" id="KW-0808">Transferase</keyword>
<dbReference type="AlphaFoldDB" id="A0A161SS01"/>
<evidence type="ECO:0000256" key="13">
    <source>
        <dbReference type="ARBA" id="ARBA00041418"/>
    </source>
</evidence>
<proteinExistence type="inferred from homology"/>
<evidence type="ECO:0000256" key="17">
    <source>
        <dbReference type="SAM" id="Phobius"/>
    </source>
</evidence>
<feature type="transmembrane region" description="Helical" evidence="17">
    <location>
        <begin position="323"/>
        <end position="344"/>
    </location>
</feature>
<feature type="transmembrane region" description="Helical" evidence="17">
    <location>
        <begin position="290"/>
        <end position="311"/>
    </location>
</feature>
<feature type="transmembrane region" description="Helical" evidence="17">
    <location>
        <begin position="55"/>
        <end position="73"/>
    </location>
</feature>
<keyword evidence="18" id="KW-0131">Cell cycle</keyword>
<comment type="function">
    <text evidence="16">Peptidoglycan polymerase that is essential for cell division.</text>
</comment>
<evidence type="ECO:0000256" key="15">
    <source>
        <dbReference type="ARBA" id="ARBA00049902"/>
    </source>
</evidence>
<keyword evidence="6" id="KW-0573">Peptidoglycan synthesis</keyword>
<keyword evidence="2" id="KW-0328">Glycosyltransferase</keyword>
<keyword evidence="18" id="KW-0132">Cell division</keyword>
<feature type="transmembrane region" description="Helical" evidence="17">
    <location>
        <begin position="148"/>
        <end position="166"/>
    </location>
</feature>
<dbReference type="GO" id="GO:0005886">
    <property type="term" value="C:plasma membrane"/>
    <property type="evidence" value="ECO:0007669"/>
    <property type="project" value="TreeGrafter"/>
</dbReference>
<dbReference type="GO" id="GO:0051301">
    <property type="term" value="P:cell division"/>
    <property type="evidence" value="ECO:0007669"/>
    <property type="project" value="UniProtKB-KW"/>
</dbReference>
<feature type="transmembrane region" description="Helical" evidence="17">
    <location>
        <begin position="119"/>
        <end position="136"/>
    </location>
</feature>
<evidence type="ECO:0000256" key="6">
    <source>
        <dbReference type="ARBA" id="ARBA00022984"/>
    </source>
</evidence>
<keyword evidence="7 17" id="KW-1133">Transmembrane helix</keyword>
<evidence type="ECO:0000256" key="16">
    <source>
        <dbReference type="ARBA" id="ARBA00049966"/>
    </source>
</evidence>
<evidence type="ECO:0000256" key="5">
    <source>
        <dbReference type="ARBA" id="ARBA00022960"/>
    </source>
</evidence>
<dbReference type="InterPro" id="IPR018365">
    <property type="entry name" value="Cell_cycle_FtsW-rel_CS"/>
</dbReference>
<keyword evidence="5" id="KW-0133">Cell shape</keyword>
<evidence type="ECO:0000256" key="3">
    <source>
        <dbReference type="ARBA" id="ARBA00022679"/>
    </source>
</evidence>
<dbReference type="EMBL" id="LQNT01000009">
    <property type="protein sequence ID" value="KZE38270.1"/>
    <property type="molecule type" value="Genomic_DNA"/>
</dbReference>
<feature type="transmembrane region" description="Helical" evidence="17">
    <location>
        <begin position="356"/>
        <end position="381"/>
    </location>
</feature>
<dbReference type="PANTHER" id="PTHR30474:SF2">
    <property type="entry name" value="PEPTIDOGLYCAN GLYCOSYLTRANSFERASE FTSW-RELATED"/>
    <property type="match status" value="1"/>
</dbReference>
<dbReference type="GO" id="GO:0009252">
    <property type="term" value="P:peptidoglycan biosynthetic process"/>
    <property type="evidence" value="ECO:0007669"/>
    <property type="project" value="UniProtKB-KW"/>
</dbReference>
<dbReference type="Pfam" id="PF01098">
    <property type="entry name" value="FTSW_RODA_SPOVE"/>
    <property type="match status" value="1"/>
</dbReference>
<dbReference type="RefSeq" id="WP_063179581.1">
    <property type="nucleotide sequence ID" value="NZ_LQNT01000009.1"/>
</dbReference>
<evidence type="ECO:0000256" key="7">
    <source>
        <dbReference type="ARBA" id="ARBA00022989"/>
    </source>
</evidence>
<comment type="caution">
    <text evidence="18">The sequence shown here is derived from an EMBL/GenBank/DDBJ whole genome shotgun (WGS) entry which is preliminary data.</text>
</comment>
<comment type="catalytic activity">
    <reaction evidence="15">
        <text>[GlcNAc-(1-&gt;4)-Mur2Ac(oyl-L-Ala-gamma-D-Glu-L-Lys-D-Ala-D-Ala)](n)-di-trans,octa-cis-undecaprenyl diphosphate + beta-D-GlcNAc-(1-&gt;4)-Mur2Ac(oyl-L-Ala-gamma-D-Glu-L-Lys-D-Ala-D-Ala)-di-trans,octa-cis-undecaprenyl diphosphate = [GlcNAc-(1-&gt;4)-Mur2Ac(oyl-L-Ala-gamma-D-Glu-L-Lys-D-Ala-D-Ala)](n+1)-di-trans,octa-cis-undecaprenyl diphosphate + di-trans,octa-cis-undecaprenyl diphosphate + H(+)</text>
        <dbReference type="Rhea" id="RHEA:23708"/>
        <dbReference type="Rhea" id="RHEA-COMP:9602"/>
        <dbReference type="Rhea" id="RHEA-COMP:9603"/>
        <dbReference type="ChEBI" id="CHEBI:15378"/>
        <dbReference type="ChEBI" id="CHEBI:58405"/>
        <dbReference type="ChEBI" id="CHEBI:60033"/>
        <dbReference type="ChEBI" id="CHEBI:78435"/>
        <dbReference type="EC" id="2.4.99.28"/>
    </reaction>
</comment>
<evidence type="ECO:0000256" key="8">
    <source>
        <dbReference type="ARBA" id="ARBA00023136"/>
    </source>
</evidence>
<dbReference type="GO" id="GO:0015648">
    <property type="term" value="F:lipid-linked peptidoglycan transporter activity"/>
    <property type="evidence" value="ECO:0007669"/>
    <property type="project" value="TreeGrafter"/>
</dbReference>
<organism evidence="18 19">
    <name type="scientific">Bhargavaea cecembensis</name>
    <dbReference type="NCBI Taxonomy" id="394098"/>
    <lineage>
        <taxon>Bacteria</taxon>
        <taxon>Bacillati</taxon>
        <taxon>Bacillota</taxon>
        <taxon>Bacilli</taxon>
        <taxon>Bacillales</taxon>
        <taxon>Caryophanaceae</taxon>
        <taxon>Bhargavaea</taxon>
    </lineage>
</organism>
<dbReference type="EC" id="2.4.99.28" evidence="14"/>
<sequence>MKTYLKRYIRNFDFPLFFVYLALCLFGLVMIYSASMVWAVNRYGFEADHFYKRQLVNFAVALPALAVGAFIPFKHYKRKGFMALMLFVTFGLLIAVHFIGFGDEAGARSWIDLGPINLQPSEVAKIAFILYFSGFFAKKLQQNTINDLNNSVFPPVILLAFAVLSIMMETDIGATMILLVTSVSVMAASGMRPKTFFKFSGLAVAAAFLFVLVAVLSGKQLLTEGRLARLTTFIDPFEDPLGSGFQIINGYLAIGAGGLKGLGLGQSVQKMGYLPEPQTDFIMAIISEELGILGVLIVVGGLGFIVMRAIGIALKTKNPQARMIAAGIGSLIGFQTFVNLGGMTGLMPLTGVPLPFISYGGTSLILLSFCLGILLNVSMFVKNETRS</sequence>
<evidence type="ECO:0000256" key="9">
    <source>
        <dbReference type="ARBA" id="ARBA00032370"/>
    </source>
</evidence>
<evidence type="ECO:0000256" key="10">
    <source>
        <dbReference type="ARBA" id="ARBA00033270"/>
    </source>
</evidence>
<keyword evidence="8 17" id="KW-0472">Membrane</keyword>
<evidence type="ECO:0000256" key="14">
    <source>
        <dbReference type="ARBA" id="ARBA00044770"/>
    </source>
</evidence>
<dbReference type="GO" id="GO:0032153">
    <property type="term" value="C:cell division site"/>
    <property type="evidence" value="ECO:0007669"/>
    <property type="project" value="TreeGrafter"/>
</dbReference>
<dbReference type="OrthoDB" id="9768187at2"/>
<evidence type="ECO:0000256" key="11">
    <source>
        <dbReference type="ARBA" id="ARBA00038053"/>
    </source>
</evidence>
<evidence type="ECO:0000256" key="4">
    <source>
        <dbReference type="ARBA" id="ARBA00022692"/>
    </source>
</evidence>
<comment type="similarity">
    <text evidence="11">Belongs to the SEDS family. FtsW subfamily.</text>
</comment>
<name>A0A161SS01_9BACL</name>
<feature type="transmembrane region" description="Helical" evidence="17">
    <location>
        <begin position="196"/>
        <end position="217"/>
    </location>
</feature>
<feature type="transmembrane region" description="Helical" evidence="17">
    <location>
        <begin position="80"/>
        <end position="99"/>
    </location>
</feature>
<evidence type="ECO:0000256" key="1">
    <source>
        <dbReference type="ARBA" id="ARBA00004141"/>
    </source>
</evidence>
<evidence type="ECO:0000256" key="2">
    <source>
        <dbReference type="ARBA" id="ARBA00022676"/>
    </source>
</evidence>
<evidence type="ECO:0000313" key="19">
    <source>
        <dbReference type="Proteomes" id="UP000076490"/>
    </source>
</evidence>
<feature type="transmembrane region" description="Helical" evidence="17">
    <location>
        <begin position="12"/>
        <end position="35"/>
    </location>
</feature>
<evidence type="ECO:0000256" key="12">
    <source>
        <dbReference type="ARBA" id="ARBA00041185"/>
    </source>
</evidence>
<dbReference type="InterPro" id="IPR001182">
    <property type="entry name" value="FtsW/RodA"/>
</dbReference>
<gene>
    <name evidence="18" type="ORF">AV656_04950</name>
</gene>
<dbReference type="Proteomes" id="UP000076490">
    <property type="component" value="Unassembled WGS sequence"/>
</dbReference>
<dbReference type="GO" id="GO:0008955">
    <property type="term" value="F:peptidoglycan glycosyltransferase activity"/>
    <property type="evidence" value="ECO:0007669"/>
    <property type="project" value="UniProtKB-EC"/>
</dbReference>
<feature type="transmembrane region" description="Helical" evidence="17">
    <location>
        <begin position="172"/>
        <end position="189"/>
    </location>
</feature>
<comment type="subcellular location">
    <subcellularLocation>
        <location evidence="1">Membrane</location>
        <topology evidence="1">Multi-pass membrane protein</topology>
    </subcellularLocation>
</comment>
<evidence type="ECO:0000313" key="18">
    <source>
        <dbReference type="EMBL" id="KZE38270.1"/>
    </source>
</evidence>